<evidence type="ECO:0000313" key="2">
    <source>
        <dbReference type="EMBL" id="BCS89903.1"/>
    </source>
</evidence>
<evidence type="ECO:0000313" key="3">
    <source>
        <dbReference type="Proteomes" id="UP001053296"/>
    </source>
</evidence>
<gene>
    <name evidence="2" type="ORF">PSDVSF_31450</name>
</gene>
<reference evidence="2" key="1">
    <citation type="journal article" date="2022" name="Arch. Microbiol.">
        <title>Pseudodesulfovibrio sediminis sp. nov., a mesophilic and neutrophilic sulfate-reducing bacterium isolated from sediment of a brackish lake.</title>
        <authorList>
            <person name="Takahashi A."/>
            <person name="Kojima H."/>
            <person name="Watanabe M."/>
            <person name="Fukui M."/>
        </authorList>
    </citation>
    <scope>NUCLEOTIDE SEQUENCE</scope>
    <source>
        <strain evidence="2">SF6</strain>
    </source>
</reference>
<accession>A0ABN6EUA2</accession>
<dbReference type="InterPro" id="IPR046668">
    <property type="entry name" value="DUF6538"/>
</dbReference>
<protein>
    <recommendedName>
        <fullName evidence="1">DUF6538 domain-containing protein</fullName>
    </recommendedName>
</protein>
<dbReference type="RefSeq" id="WP_430708946.1">
    <property type="nucleotide sequence ID" value="NZ_AP024485.1"/>
</dbReference>
<dbReference type="EMBL" id="AP024485">
    <property type="protein sequence ID" value="BCS89903.1"/>
    <property type="molecule type" value="Genomic_DNA"/>
</dbReference>
<dbReference type="Proteomes" id="UP001053296">
    <property type="component" value="Chromosome"/>
</dbReference>
<feature type="domain" description="DUF6538" evidence="1">
    <location>
        <begin position="12"/>
        <end position="66"/>
    </location>
</feature>
<proteinExistence type="predicted"/>
<evidence type="ECO:0000259" key="1">
    <source>
        <dbReference type="Pfam" id="PF20172"/>
    </source>
</evidence>
<dbReference type="Pfam" id="PF20172">
    <property type="entry name" value="DUF6538"/>
    <property type="match status" value="1"/>
</dbReference>
<keyword evidence="3" id="KW-1185">Reference proteome</keyword>
<name>A0ABN6EUA2_9BACT</name>
<sequence>MQKSESIHQCKDSGQYQLRQEVPVDLQELVRKKVIKRSLNTSDEGVARRLSAQYGAEYEELFQKLRGDRERAVDPGIFAYMLHCFRDQI</sequence>
<organism evidence="2 3">
    <name type="scientific">Pseudodesulfovibrio sediminis</name>
    <dbReference type="NCBI Taxonomy" id="2810563"/>
    <lineage>
        <taxon>Bacteria</taxon>
        <taxon>Pseudomonadati</taxon>
        <taxon>Thermodesulfobacteriota</taxon>
        <taxon>Desulfovibrionia</taxon>
        <taxon>Desulfovibrionales</taxon>
        <taxon>Desulfovibrionaceae</taxon>
    </lineage>
</organism>